<accession>A0A7K1KZM7</accession>
<dbReference type="GO" id="GO:0003700">
    <property type="term" value="F:DNA-binding transcription factor activity"/>
    <property type="evidence" value="ECO:0007669"/>
    <property type="project" value="TreeGrafter"/>
</dbReference>
<evidence type="ECO:0000313" key="6">
    <source>
        <dbReference type="EMBL" id="MUN37426.1"/>
    </source>
</evidence>
<dbReference type="Proteomes" id="UP000432015">
    <property type="component" value="Unassembled WGS sequence"/>
</dbReference>
<dbReference type="Gene3D" id="1.10.357.10">
    <property type="entry name" value="Tetracycline Repressor, domain 2"/>
    <property type="match status" value="1"/>
</dbReference>
<dbReference type="SUPFAM" id="SSF48498">
    <property type="entry name" value="Tetracyclin repressor-like, C-terminal domain"/>
    <property type="match status" value="1"/>
</dbReference>
<dbReference type="EMBL" id="WOFH01000004">
    <property type="protein sequence ID" value="MUN37426.1"/>
    <property type="molecule type" value="Genomic_DNA"/>
</dbReference>
<keyword evidence="7" id="KW-1185">Reference proteome</keyword>
<keyword evidence="2 4" id="KW-0238">DNA-binding</keyword>
<evidence type="ECO:0000256" key="2">
    <source>
        <dbReference type="ARBA" id="ARBA00023125"/>
    </source>
</evidence>
<dbReference type="PROSITE" id="PS50977">
    <property type="entry name" value="HTH_TETR_2"/>
    <property type="match status" value="1"/>
</dbReference>
<protein>
    <submittedName>
        <fullName evidence="6">TetR family transcriptional regulator</fullName>
    </submittedName>
</protein>
<dbReference type="AlphaFoldDB" id="A0A7K1KZM7"/>
<feature type="domain" description="HTH tetR-type" evidence="5">
    <location>
        <begin position="6"/>
        <end position="65"/>
    </location>
</feature>
<name>A0A7K1KZM7_9ACTN</name>
<gene>
    <name evidence="6" type="ORF">GNZ18_12545</name>
</gene>
<evidence type="ECO:0000256" key="3">
    <source>
        <dbReference type="ARBA" id="ARBA00023163"/>
    </source>
</evidence>
<dbReference type="InterPro" id="IPR009057">
    <property type="entry name" value="Homeodomain-like_sf"/>
</dbReference>
<dbReference type="Pfam" id="PF21597">
    <property type="entry name" value="TetR_C_43"/>
    <property type="match status" value="1"/>
</dbReference>
<evidence type="ECO:0000313" key="7">
    <source>
        <dbReference type="Proteomes" id="UP000432015"/>
    </source>
</evidence>
<keyword evidence="1" id="KW-0805">Transcription regulation</keyword>
<dbReference type="InterPro" id="IPR001647">
    <property type="entry name" value="HTH_TetR"/>
</dbReference>
<comment type="caution">
    <text evidence="6">The sequence shown here is derived from an EMBL/GenBank/DDBJ whole genome shotgun (WGS) entry which is preliminary data.</text>
</comment>
<feature type="DNA-binding region" description="H-T-H motif" evidence="4">
    <location>
        <begin position="28"/>
        <end position="47"/>
    </location>
</feature>
<organism evidence="6 7">
    <name type="scientific">Actinomadura litoris</name>
    <dbReference type="NCBI Taxonomy" id="2678616"/>
    <lineage>
        <taxon>Bacteria</taxon>
        <taxon>Bacillati</taxon>
        <taxon>Actinomycetota</taxon>
        <taxon>Actinomycetes</taxon>
        <taxon>Streptosporangiales</taxon>
        <taxon>Thermomonosporaceae</taxon>
        <taxon>Actinomadura</taxon>
    </lineage>
</organism>
<proteinExistence type="predicted"/>
<sequence length="182" mass="18961">MRADARRNRDRILGAAVSAVAEQGAEASLEEIARRAGVGSATLHRHFSSRQALLDAVFQDTAEDLCTAARDLAAGPEPADALDVWLRAVARHAASSRGLAASLMSGGHDACGASVHDKIVRAGGQVLARAREAGVVRADIVIMDLLMLVTGICLITERRPDGAAEADRLLDIALGGIHPTAT</sequence>
<dbReference type="PANTHER" id="PTHR30055:SF234">
    <property type="entry name" value="HTH-TYPE TRANSCRIPTIONAL REGULATOR BETI"/>
    <property type="match status" value="1"/>
</dbReference>
<evidence type="ECO:0000256" key="4">
    <source>
        <dbReference type="PROSITE-ProRule" id="PRU00335"/>
    </source>
</evidence>
<dbReference type="InterPro" id="IPR049445">
    <property type="entry name" value="TetR_SbtR-like_C"/>
</dbReference>
<dbReference type="Pfam" id="PF00440">
    <property type="entry name" value="TetR_N"/>
    <property type="match status" value="1"/>
</dbReference>
<keyword evidence="3" id="KW-0804">Transcription</keyword>
<dbReference type="GO" id="GO:0000976">
    <property type="term" value="F:transcription cis-regulatory region binding"/>
    <property type="evidence" value="ECO:0007669"/>
    <property type="project" value="TreeGrafter"/>
</dbReference>
<dbReference type="InterPro" id="IPR050109">
    <property type="entry name" value="HTH-type_TetR-like_transc_reg"/>
</dbReference>
<dbReference type="PANTHER" id="PTHR30055">
    <property type="entry name" value="HTH-TYPE TRANSCRIPTIONAL REGULATOR RUTR"/>
    <property type="match status" value="1"/>
</dbReference>
<evidence type="ECO:0000259" key="5">
    <source>
        <dbReference type="PROSITE" id="PS50977"/>
    </source>
</evidence>
<reference evidence="6 7" key="1">
    <citation type="submission" date="2019-11" db="EMBL/GenBank/DDBJ databases">
        <authorList>
            <person name="Cao P."/>
        </authorList>
    </citation>
    <scope>NUCLEOTIDE SEQUENCE [LARGE SCALE GENOMIC DNA]</scope>
    <source>
        <strain evidence="6 7">NEAU-AAG5</strain>
    </source>
</reference>
<dbReference type="InterPro" id="IPR036271">
    <property type="entry name" value="Tet_transcr_reg_TetR-rel_C_sf"/>
</dbReference>
<dbReference type="SUPFAM" id="SSF46689">
    <property type="entry name" value="Homeodomain-like"/>
    <property type="match status" value="1"/>
</dbReference>
<dbReference type="PRINTS" id="PR00455">
    <property type="entry name" value="HTHTETR"/>
</dbReference>
<evidence type="ECO:0000256" key="1">
    <source>
        <dbReference type="ARBA" id="ARBA00023015"/>
    </source>
</evidence>